<dbReference type="AlphaFoldDB" id="A0A225WH26"/>
<organism evidence="1 2">
    <name type="scientific">Phytophthora megakarya</name>
    <dbReference type="NCBI Taxonomy" id="4795"/>
    <lineage>
        <taxon>Eukaryota</taxon>
        <taxon>Sar</taxon>
        <taxon>Stramenopiles</taxon>
        <taxon>Oomycota</taxon>
        <taxon>Peronosporomycetes</taxon>
        <taxon>Peronosporales</taxon>
        <taxon>Peronosporaceae</taxon>
        <taxon>Phytophthora</taxon>
    </lineage>
</organism>
<gene>
    <name evidence="1" type="ORF">PHMEG_0009078</name>
</gene>
<evidence type="ECO:0000313" key="1">
    <source>
        <dbReference type="EMBL" id="OWZ17043.1"/>
    </source>
</evidence>
<comment type="caution">
    <text evidence="1">The sequence shown here is derived from an EMBL/GenBank/DDBJ whole genome shotgun (WGS) entry which is preliminary data.</text>
</comment>
<sequence>MVTCEHSETISDTPRTELTNDLKLKSIICCLVECLLRDVRSFCLSGIQTTQFYESFYWMLFNFETTTPILHNRGLLNISTYAEMMEWTSDKMCTTLDHFLCDGDEKDINGFSGLEPSYQDELLVLNAFHETLDNGKISLGIVCTIRHPHHEICGATDGTYRLAANNWTLIAFGCTGVSYNGPDGFLHRFHPFAYLLLLQRALVGYCATKLLAAHGPKLPRQNHLLEVASRYDLVYKTHAHYLHKVRNAAQFRALAKLMLQNWSDLGENVVVTWFMQQYLSPK</sequence>
<evidence type="ECO:0000313" key="2">
    <source>
        <dbReference type="Proteomes" id="UP000198211"/>
    </source>
</evidence>
<dbReference type="OrthoDB" id="118844at2759"/>
<dbReference type="Proteomes" id="UP000198211">
    <property type="component" value="Unassembled WGS sequence"/>
</dbReference>
<protein>
    <submittedName>
        <fullName evidence="1">Uncharacterized protein</fullName>
    </submittedName>
</protein>
<dbReference type="EMBL" id="NBNE01000824">
    <property type="protein sequence ID" value="OWZ17043.1"/>
    <property type="molecule type" value="Genomic_DNA"/>
</dbReference>
<proteinExistence type="predicted"/>
<keyword evidence="2" id="KW-1185">Reference proteome</keyword>
<accession>A0A225WH26</accession>
<name>A0A225WH26_9STRA</name>
<reference evidence="2" key="1">
    <citation type="submission" date="2017-03" db="EMBL/GenBank/DDBJ databases">
        <title>Phytopthora megakarya and P. palmivora, two closely related causual agents of cacao black pod achieved similar genome size and gene model numbers by different mechanisms.</title>
        <authorList>
            <person name="Ali S."/>
            <person name="Shao J."/>
            <person name="Larry D.J."/>
            <person name="Kronmiller B."/>
            <person name="Shen D."/>
            <person name="Strem M.D."/>
            <person name="Melnick R.L."/>
            <person name="Guiltinan M.J."/>
            <person name="Tyler B.M."/>
            <person name="Meinhardt L.W."/>
            <person name="Bailey B.A."/>
        </authorList>
    </citation>
    <scope>NUCLEOTIDE SEQUENCE [LARGE SCALE GENOMIC DNA]</scope>
    <source>
        <strain evidence="2">zdho120</strain>
    </source>
</reference>